<protein>
    <submittedName>
        <fullName evidence="11">Uncharacterized protein</fullName>
    </submittedName>
</protein>
<keyword evidence="6" id="KW-0863">Zinc-finger</keyword>
<dbReference type="PROSITE" id="PS51017">
    <property type="entry name" value="CCT"/>
    <property type="match status" value="1"/>
</dbReference>
<dbReference type="PROSITE" id="PS50119">
    <property type="entry name" value="ZF_BBOX"/>
    <property type="match status" value="1"/>
</dbReference>
<evidence type="ECO:0000259" key="10">
    <source>
        <dbReference type="PROSITE" id="PS51017"/>
    </source>
</evidence>
<dbReference type="InterPro" id="IPR049808">
    <property type="entry name" value="CONSTANS-like_Bbox1"/>
</dbReference>
<sequence>MLQECPLWNSQLHSSPRLSLDFRLHASREVVAPRVPSPPQTRGRPASAMKCQGCQSAKATVWVSESEAALCSGCSNVMGDVTRFQLCALCDCNPARIFCHNDNAALCDGCDADIHLSNPLALRHERVALEPIGAETVKESLGAPKGSLSTYGSESGNDSEKGFGSKQGHRAKSGAAMVTIPKAEKDVDDFDVFDLDSTFFGKDILDFGTFCPAPSSPSDGVVPTMDVVETASSNASSEDLARFEEAPKGAKLDGLWSSHDAVPSVYMPAMPAIPALSQRVPSLSPRSSYHDLPTLHLSGDRAMDREARVMRYREKRKRRTFEKTIRYQSRKAYAEVRPRIKGRFATKEEVAAMKADATCLNSATPAMLTVCA</sequence>
<dbReference type="GO" id="GO:0008270">
    <property type="term" value="F:zinc ion binding"/>
    <property type="evidence" value="ECO:0007669"/>
    <property type="project" value="UniProtKB-KW"/>
</dbReference>
<dbReference type="InterPro" id="IPR045281">
    <property type="entry name" value="CONSTANS-like"/>
</dbReference>
<dbReference type="Pfam" id="PF06203">
    <property type="entry name" value="CCT"/>
    <property type="match status" value="1"/>
</dbReference>
<dbReference type="Pfam" id="PF00643">
    <property type="entry name" value="zf-B_box"/>
    <property type="match status" value="1"/>
</dbReference>
<dbReference type="GO" id="GO:0005634">
    <property type="term" value="C:nucleus"/>
    <property type="evidence" value="ECO:0007669"/>
    <property type="project" value="UniProtKB-SubCell"/>
</dbReference>
<gene>
    <name evidence="11" type="ORF">CVIRNUC_008739</name>
</gene>
<dbReference type="EMBL" id="CAUYUE010000012">
    <property type="protein sequence ID" value="CAK0785529.1"/>
    <property type="molecule type" value="Genomic_DNA"/>
</dbReference>
<evidence type="ECO:0000256" key="2">
    <source>
        <dbReference type="ARBA" id="ARBA00010024"/>
    </source>
</evidence>
<dbReference type="CDD" id="cd19821">
    <property type="entry name" value="Bbox1_BBX-like"/>
    <property type="match status" value="1"/>
</dbReference>
<dbReference type="PANTHER" id="PTHR31319">
    <property type="entry name" value="ZINC FINGER PROTEIN CONSTANS-LIKE 4"/>
    <property type="match status" value="1"/>
</dbReference>
<proteinExistence type="inferred from homology"/>
<evidence type="ECO:0000256" key="3">
    <source>
        <dbReference type="ARBA" id="ARBA00022723"/>
    </source>
</evidence>
<comment type="caution">
    <text evidence="11">The sequence shown here is derived from an EMBL/GenBank/DDBJ whole genome shotgun (WGS) entry which is preliminary data.</text>
</comment>
<evidence type="ECO:0000313" key="11">
    <source>
        <dbReference type="EMBL" id="CAK0785529.1"/>
    </source>
</evidence>
<keyword evidence="12" id="KW-1185">Reference proteome</keyword>
<evidence type="ECO:0000256" key="8">
    <source>
        <dbReference type="SAM" id="MobiDB-lite"/>
    </source>
</evidence>
<dbReference type="PANTHER" id="PTHR31319:SF77">
    <property type="entry name" value="ZINC FINGER PROTEIN CONSTANS-LIKE 4"/>
    <property type="match status" value="1"/>
</dbReference>
<evidence type="ECO:0000313" key="12">
    <source>
        <dbReference type="Proteomes" id="UP001314263"/>
    </source>
</evidence>
<dbReference type="Proteomes" id="UP001314263">
    <property type="component" value="Unassembled WGS sequence"/>
</dbReference>
<evidence type="ECO:0000256" key="4">
    <source>
        <dbReference type="ARBA" id="ARBA00022833"/>
    </source>
</evidence>
<evidence type="ECO:0000256" key="6">
    <source>
        <dbReference type="PROSITE-ProRule" id="PRU00024"/>
    </source>
</evidence>
<dbReference type="InterPro" id="IPR010402">
    <property type="entry name" value="CCT_domain"/>
</dbReference>
<feature type="domain" description="B box-type" evidence="9">
    <location>
        <begin position="82"/>
        <end position="129"/>
    </location>
</feature>
<accession>A0AAV1IEN2</accession>
<name>A0AAV1IEN2_9CHLO</name>
<evidence type="ECO:0000259" key="9">
    <source>
        <dbReference type="PROSITE" id="PS50119"/>
    </source>
</evidence>
<feature type="domain" description="CCT" evidence="10">
    <location>
        <begin position="305"/>
        <end position="347"/>
    </location>
</feature>
<dbReference type="InterPro" id="IPR000315">
    <property type="entry name" value="Znf_B-box"/>
</dbReference>
<dbReference type="SMART" id="SM00336">
    <property type="entry name" value="BBOX"/>
    <property type="match status" value="1"/>
</dbReference>
<comment type="similarity">
    <text evidence="2">Belongs to the CONSTANS family.</text>
</comment>
<dbReference type="GO" id="GO:0003700">
    <property type="term" value="F:DNA-binding transcription factor activity"/>
    <property type="evidence" value="ECO:0007669"/>
    <property type="project" value="TreeGrafter"/>
</dbReference>
<comment type="subcellular location">
    <subcellularLocation>
        <location evidence="1 7">Nucleus</location>
    </subcellularLocation>
</comment>
<evidence type="ECO:0000256" key="5">
    <source>
        <dbReference type="ARBA" id="ARBA00023242"/>
    </source>
</evidence>
<reference evidence="11 12" key="1">
    <citation type="submission" date="2023-10" db="EMBL/GenBank/DDBJ databases">
        <authorList>
            <person name="Maclean D."/>
            <person name="Macfadyen A."/>
        </authorList>
    </citation>
    <scope>NUCLEOTIDE SEQUENCE [LARGE SCALE GENOMIC DNA]</scope>
</reference>
<keyword evidence="4" id="KW-0862">Zinc</keyword>
<dbReference type="AlphaFoldDB" id="A0AAV1IEN2"/>
<evidence type="ECO:0000256" key="7">
    <source>
        <dbReference type="PROSITE-ProRule" id="PRU00357"/>
    </source>
</evidence>
<keyword evidence="3" id="KW-0479">Metal-binding</keyword>
<feature type="compositionally biased region" description="Polar residues" evidence="8">
    <location>
        <begin position="147"/>
        <end position="156"/>
    </location>
</feature>
<evidence type="ECO:0000256" key="1">
    <source>
        <dbReference type="ARBA" id="ARBA00004123"/>
    </source>
</evidence>
<organism evidence="11 12">
    <name type="scientific">Coccomyxa viridis</name>
    <dbReference type="NCBI Taxonomy" id="1274662"/>
    <lineage>
        <taxon>Eukaryota</taxon>
        <taxon>Viridiplantae</taxon>
        <taxon>Chlorophyta</taxon>
        <taxon>core chlorophytes</taxon>
        <taxon>Trebouxiophyceae</taxon>
        <taxon>Trebouxiophyceae incertae sedis</taxon>
        <taxon>Coccomyxaceae</taxon>
        <taxon>Coccomyxa</taxon>
    </lineage>
</organism>
<keyword evidence="5 7" id="KW-0539">Nucleus</keyword>
<feature type="region of interest" description="Disordered" evidence="8">
    <location>
        <begin position="143"/>
        <end position="170"/>
    </location>
</feature>